<sequence length="969" mass="101618">MARTRRHVLLAIVTLLHAAAAVVSPADVPARLRDDAAAFVPACAAPCLASFLAVNYARGDASDQFLDLDFVCAYRGRSGYTVSEGAVQCIAGERNVGFCTKAESGDDALLKATTVCDGAKDAAEPRGGVITATLRYGPTSGILTFAPITTSESAIPVPTSPKSSSTSTSTSTTLTTATPTTSKTTSQTTTITTTTTGTSIATTSATPSPTANVAADQQSLSKGQIAGISVGAVCIAGGLVLAVVLLTRCLLRRRRRQRHRNSSSSSFGPNGPGPTGGSYHTPTRDTWGYRFDKSSHSNSPAPADLLRYPAMSGAAAAAADHPAKELYNRASWRPSAIGLAISPSKLFRSSPTNTPTRTRPLSKLLPAKPDMQQSPPRPTYQESHGDQVPQQQQQQYPIAAQFMRTVAPSLRVVIPDTKLSLLPAVAAAGRDSTLTEFEEDDLRRSTSSTAAGQIWCPPLSASAAPESAVAAYYVADGRGNWILGGGTDPRSPLSAGSAPRIATATAGIVTTAVQTHIPAPRKSPSHNTAAPASPQELAATPLPEAKTTRTGDSQRPASPPRMASITRTPKTVPSPLFSRLSNPRSVSQPVPSHNQPAGRSLTARPAQPRVTSTDSGITTFSISTAVSESPVAQQSSVPTGRARTLSPVAESPHHRTPPPPLPTAVSTDSSSSSPGRSSKVFTDPPPGTSESSGGGGGGVSPVSYPRIHSRDRVLTPGVAPSRTASHAETTHRGPSPAAVSRQPTYGGPDPRGGRGGGRGGMPSPAMQRLRPTAHIAHAARTGSPTMRIVEPSPEPPHPTAASPSPRDDRTLLPSSSVVGAPSRPPRRRPPSNLPHPFPLYPVPRAHRRSAARAEPTQPIDDDGFSRYPMPMPRPYRPQDREGRAPQHVAYDPAAHDNSSQEALATSPSSLLTKRLGSTRAADMALAPKELQRRDHWKQQEEQQQKKKQGGMGRRRSRGSWGEDLVLNVG</sequence>
<evidence type="ECO:0000256" key="1">
    <source>
        <dbReference type="ARBA" id="ARBA00004167"/>
    </source>
</evidence>
<evidence type="ECO:0000256" key="6">
    <source>
        <dbReference type="SAM" id="Phobius"/>
    </source>
</evidence>
<comment type="subcellular location">
    <subcellularLocation>
        <location evidence="1">Membrane</location>
        <topology evidence="1">Single-pass membrane protein</topology>
    </subcellularLocation>
</comment>
<keyword evidence="2 6" id="KW-0812">Transmembrane</keyword>
<feature type="chain" id="PRO_5014162040" evidence="7">
    <location>
        <begin position="22"/>
        <end position="969"/>
    </location>
</feature>
<keyword evidence="3 6" id="KW-1133">Transmembrane helix</keyword>
<evidence type="ECO:0000256" key="7">
    <source>
        <dbReference type="SAM" id="SignalP"/>
    </source>
</evidence>
<feature type="region of interest" description="Disordered" evidence="5">
    <location>
        <begin position="517"/>
        <end position="969"/>
    </location>
</feature>
<dbReference type="AlphaFoldDB" id="A0A2H4STE3"/>
<feature type="region of interest" description="Disordered" evidence="5">
    <location>
        <begin position="255"/>
        <end position="302"/>
    </location>
</feature>
<name>A0A2H4STE3_CORMI</name>
<evidence type="ECO:0000256" key="4">
    <source>
        <dbReference type="ARBA" id="ARBA00023136"/>
    </source>
</evidence>
<reference evidence="8 9" key="1">
    <citation type="journal article" date="2017" name="BMC Genomics">
        <title>Chromosome level assembly and secondary metabolite potential of the parasitic fungus Cordyceps militaris.</title>
        <authorList>
            <person name="Kramer G.J."/>
            <person name="Nodwell J.R."/>
        </authorList>
    </citation>
    <scope>NUCLEOTIDE SEQUENCE [LARGE SCALE GENOMIC DNA]</scope>
    <source>
        <strain evidence="8 9">ATCC 34164</strain>
    </source>
</reference>
<dbReference type="VEuPathDB" id="FungiDB:CCM_03704"/>
<feature type="compositionally biased region" description="Polar residues" evidence="5">
    <location>
        <begin position="896"/>
        <end position="911"/>
    </location>
</feature>
<dbReference type="PANTHER" id="PTHR15549">
    <property type="entry name" value="PAIRED IMMUNOGLOBULIN-LIKE TYPE 2 RECEPTOR"/>
    <property type="match status" value="1"/>
</dbReference>
<accession>A0A2H4STE3</accession>
<gene>
    <name evidence="8" type="ORF">A9K55_001090</name>
</gene>
<protein>
    <submittedName>
        <fullName evidence="8">Uncharacterized protein</fullName>
    </submittedName>
</protein>
<dbReference type="GO" id="GO:0016020">
    <property type="term" value="C:membrane"/>
    <property type="evidence" value="ECO:0007669"/>
    <property type="project" value="UniProtKB-SubCell"/>
</dbReference>
<keyword evidence="7" id="KW-0732">Signal</keyword>
<proteinExistence type="predicted"/>
<dbReference type="VEuPathDB" id="FungiDB:A9K55_001090"/>
<dbReference type="Proteomes" id="UP000323067">
    <property type="component" value="Chromosome ii"/>
</dbReference>
<feature type="compositionally biased region" description="Polar residues" evidence="5">
    <location>
        <begin position="579"/>
        <end position="597"/>
    </location>
</feature>
<evidence type="ECO:0000313" key="9">
    <source>
        <dbReference type="Proteomes" id="UP000323067"/>
    </source>
</evidence>
<keyword evidence="4 6" id="KW-0472">Membrane</keyword>
<feature type="transmembrane region" description="Helical" evidence="6">
    <location>
        <begin position="225"/>
        <end position="251"/>
    </location>
</feature>
<feature type="compositionally biased region" description="Low complexity" evidence="5">
    <location>
        <begin position="348"/>
        <end position="362"/>
    </location>
</feature>
<evidence type="ECO:0000256" key="5">
    <source>
        <dbReference type="SAM" id="MobiDB-lite"/>
    </source>
</evidence>
<dbReference type="GO" id="GO:0071944">
    <property type="term" value="C:cell periphery"/>
    <property type="evidence" value="ECO:0007669"/>
    <property type="project" value="UniProtKB-ARBA"/>
</dbReference>
<dbReference type="EMBL" id="CP023327">
    <property type="protein sequence ID" value="ATY66372.1"/>
    <property type="molecule type" value="Genomic_DNA"/>
</dbReference>
<organism evidence="8 9">
    <name type="scientific">Cordyceps militaris</name>
    <name type="common">Caterpillar fungus</name>
    <name type="synonym">Clavaria militaris</name>
    <dbReference type="NCBI Taxonomy" id="73501"/>
    <lineage>
        <taxon>Eukaryota</taxon>
        <taxon>Fungi</taxon>
        <taxon>Dikarya</taxon>
        <taxon>Ascomycota</taxon>
        <taxon>Pezizomycotina</taxon>
        <taxon>Sordariomycetes</taxon>
        <taxon>Hypocreomycetidae</taxon>
        <taxon>Hypocreales</taxon>
        <taxon>Cordycipitaceae</taxon>
        <taxon>Cordyceps</taxon>
    </lineage>
</organism>
<feature type="region of interest" description="Disordered" evidence="5">
    <location>
        <begin position="346"/>
        <end position="393"/>
    </location>
</feature>
<feature type="compositionally biased region" description="Low complexity" evidence="5">
    <location>
        <begin position="160"/>
        <end position="209"/>
    </location>
</feature>
<feature type="compositionally biased region" description="Polar residues" evidence="5">
    <location>
        <begin position="609"/>
        <end position="638"/>
    </location>
</feature>
<dbReference type="InterPro" id="IPR051694">
    <property type="entry name" value="Immunoregulatory_rcpt-like"/>
</dbReference>
<feature type="region of interest" description="Disordered" evidence="5">
    <location>
        <begin position="153"/>
        <end position="209"/>
    </location>
</feature>
<feature type="compositionally biased region" description="Basic and acidic residues" evidence="5">
    <location>
        <begin position="929"/>
        <end position="944"/>
    </location>
</feature>
<evidence type="ECO:0000313" key="8">
    <source>
        <dbReference type="EMBL" id="ATY66372.1"/>
    </source>
</evidence>
<feature type="compositionally biased region" description="Gly residues" evidence="5">
    <location>
        <begin position="749"/>
        <end position="760"/>
    </location>
</feature>
<evidence type="ECO:0000256" key="2">
    <source>
        <dbReference type="ARBA" id="ARBA00022692"/>
    </source>
</evidence>
<feature type="signal peptide" evidence="7">
    <location>
        <begin position="1"/>
        <end position="21"/>
    </location>
</feature>
<feature type="compositionally biased region" description="Low complexity" evidence="5">
    <location>
        <begin position="666"/>
        <end position="678"/>
    </location>
</feature>
<evidence type="ECO:0000256" key="3">
    <source>
        <dbReference type="ARBA" id="ARBA00022989"/>
    </source>
</evidence>
<feature type="compositionally biased region" description="Pro residues" evidence="5">
    <location>
        <begin position="831"/>
        <end position="841"/>
    </location>
</feature>
<feature type="compositionally biased region" description="Basic residues" evidence="5">
    <location>
        <begin position="945"/>
        <end position="957"/>
    </location>
</feature>
<dbReference type="OrthoDB" id="3946741at2759"/>